<reference evidence="1 2" key="1">
    <citation type="journal article" date="2014" name="Agronomy (Basel)">
        <title>A Draft Genome Sequence for Ensete ventricosum, the Drought-Tolerant Tree Against Hunger.</title>
        <authorList>
            <person name="Harrison J."/>
            <person name="Moore K.A."/>
            <person name="Paszkiewicz K."/>
            <person name="Jones T."/>
            <person name="Grant M."/>
            <person name="Ambacheew D."/>
            <person name="Muzemil S."/>
            <person name="Studholme D.J."/>
        </authorList>
    </citation>
    <scope>NUCLEOTIDE SEQUENCE [LARGE SCALE GENOMIC DNA]</scope>
</reference>
<proteinExistence type="predicted"/>
<protein>
    <recommendedName>
        <fullName evidence="3">F-box domain-containing protein</fullName>
    </recommendedName>
</protein>
<accession>A0A426ZWI4</accession>
<dbReference type="Proteomes" id="UP000287651">
    <property type="component" value="Unassembled WGS sequence"/>
</dbReference>
<comment type="caution">
    <text evidence="1">The sequence shown here is derived from an EMBL/GenBank/DDBJ whole genome shotgun (WGS) entry which is preliminary data.</text>
</comment>
<gene>
    <name evidence="1" type="ORF">B296_00012513</name>
</gene>
<name>A0A426ZWI4_ENSVE</name>
<evidence type="ECO:0008006" key="3">
    <source>
        <dbReference type="Google" id="ProtNLM"/>
    </source>
</evidence>
<evidence type="ECO:0000313" key="1">
    <source>
        <dbReference type="EMBL" id="RRT68346.1"/>
    </source>
</evidence>
<dbReference type="AlphaFoldDB" id="A0A426ZWI4"/>
<organism evidence="1 2">
    <name type="scientific">Ensete ventricosum</name>
    <name type="common">Abyssinian banana</name>
    <name type="synonym">Musa ensete</name>
    <dbReference type="NCBI Taxonomy" id="4639"/>
    <lineage>
        <taxon>Eukaryota</taxon>
        <taxon>Viridiplantae</taxon>
        <taxon>Streptophyta</taxon>
        <taxon>Embryophyta</taxon>
        <taxon>Tracheophyta</taxon>
        <taxon>Spermatophyta</taxon>
        <taxon>Magnoliopsida</taxon>
        <taxon>Liliopsida</taxon>
        <taxon>Zingiberales</taxon>
        <taxon>Musaceae</taxon>
        <taxon>Ensete</taxon>
    </lineage>
</organism>
<dbReference type="EMBL" id="AMZH03004727">
    <property type="protein sequence ID" value="RRT68346.1"/>
    <property type="molecule type" value="Genomic_DNA"/>
</dbReference>
<sequence length="100" mass="10973">MNTRKASQCLRPPTQINDHAACRKPCKRKRGPPTLSQGLEPCARKRPWTSAVPAPAATEEETVDYFDGLPDDLVVSVLSELSSSADRPSDLISALLTYDY</sequence>
<evidence type="ECO:0000313" key="2">
    <source>
        <dbReference type="Proteomes" id="UP000287651"/>
    </source>
</evidence>